<sequence length="286" mass="30947">VVDGLLARRWSSIVGGSVGGANDFLNTPPPRHVLHALTQSCRGSTKQSSRRGLLSAVGYTNLVDVSKLVKSPQVQEGIEKGKKTVSDEVKNLKISSKLPSESELGKAQTDLEKAIDILNLNALINSTNSSLLNPTSIENLIAQLTNFSNNQSLTNNFTNGISTLNEVVEQMKNLQPEMNSTRGHLQKVEEGKSEILQPVKGLIGAFNATIKTASNESKLTVEVENQYDKVIKGLLEFMENDDGVAFSKLTQELFPCEEAYRAVNVALAVSCGDEGALNRFVGVVYV</sequence>
<name>A0A5K3G081_MESCO</name>
<dbReference type="AlphaFoldDB" id="A0A5K3G081"/>
<dbReference type="WBParaSite" id="MCU_013997-RA">
    <property type="protein sequence ID" value="MCU_013997-RA"/>
    <property type="gene ID" value="MCU_013997"/>
</dbReference>
<reference evidence="1" key="1">
    <citation type="submission" date="2019-11" db="UniProtKB">
        <authorList>
            <consortium name="WormBaseParasite"/>
        </authorList>
    </citation>
    <scope>IDENTIFICATION</scope>
</reference>
<evidence type="ECO:0000313" key="1">
    <source>
        <dbReference type="WBParaSite" id="MCU_013997-RA"/>
    </source>
</evidence>
<organism evidence="1">
    <name type="scientific">Mesocestoides corti</name>
    <name type="common">Flatworm</name>
    <dbReference type="NCBI Taxonomy" id="53468"/>
    <lineage>
        <taxon>Eukaryota</taxon>
        <taxon>Metazoa</taxon>
        <taxon>Spiralia</taxon>
        <taxon>Lophotrochozoa</taxon>
        <taxon>Platyhelminthes</taxon>
        <taxon>Cestoda</taxon>
        <taxon>Eucestoda</taxon>
        <taxon>Cyclophyllidea</taxon>
        <taxon>Mesocestoididae</taxon>
        <taxon>Mesocestoides</taxon>
    </lineage>
</organism>
<proteinExistence type="predicted"/>
<protein>
    <submittedName>
        <fullName evidence="1">FH2 domain-containing protein</fullName>
    </submittedName>
</protein>
<accession>A0A5K3G081</accession>